<dbReference type="InterPro" id="IPR036322">
    <property type="entry name" value="WD40_repeat_dom_sf"/>
</dbReference>
<evidence type="ECO:0000313" key="3">
    <source>
        <dbReference type="Proteomes" id="UP001295423"/>
    </source>
</evidence>
<keyword evidence="3" id="KW-1185">Reference proteome</keyword>
<evidence type="ECO:0000256" key="1">
    <source>
        <dbReference type="SAM" id="SignalP"/>
    </source>
</evidence>
<feature type="chain" id="PRO_5042036947" evidence="1">
    <location>
        <begin position="23"/>
        <end position="502"/>
    </location>
</feature>
<proteinExistence type="predicted"/>
<reference evidence="2" key="1">
    <citation type="submission" date="2023-08" db="EMBL/GenBank/DDBJ databases">
        <authorList>
            <person name="Audoor S."/>
            <person name="Bilcke G."/>
        </authorList>
    </citation>
    <scope>NUCLEOTIDE SEQUENCE</scope>
</reference>
<accession>A0AAD2FFH5</accession>
<sequence>MTFMTNAAKSVILALIATPLQSTAFHPLYQRHTWSLSRVKTFPDGDDNGEMFNDFEDIFIGEQQDDSLLPSETKSLQTRLDILVNQEHEDEVRIAGNWKNGRWSVRGCSLDPGNEDERIFVSSLCPIDDDPNTVLVGRTDGSICWLKLGNEYIARFVTKLSAIEGKNETIRVSGQLRREDTQNEISSDSSQASNQFEVVGQVMAHGGGISQMLIQDELLLCATYSGTLEYWILSGDEPMSQESKILCQAPSSVVSICVQAVNGKRVLVCTCEDGDVLTWDIEAQFAPLQSRKLSAVVTPGDTILSFYSDETYSYFGTSQGRLLVYNTRDILASTFDINAIKRFSPFSGGSAGVSAIVSSQQSGFASESQASMTLVLGSTNGKIKQYAMMPQKIGLEHWPRLESQSIPGKCHLFESPSEERVRALRFIPGAILAASSNQLTLWDPENGKALFEMLGLDFESTEASLVLLDSNSVLITNGMKHLVCLHDFSEQELDLDENFEVI</sequence>
<comment type="caution">
    <text evidence="2">The sequence shown here is derived from an EMBL/GenBank/DDBJ whole genome shotgun (WGS) entry which is preliminary data.</text>
</comment>
<gene>
    <name evidence="2" type="ORF">CYCCA115_LOCUS5393</name>
</gene>
<name>A0AAD2FFH5_9STRA</name>
<protein>
    <submittedName>
        <fullName evidence="2">Uncharacterized protein</fullName>
    </submittedName>
</protein>
<dbReference type="AlphaFoldDB" id="A0AAD2FFH5"/>
<dbReference type="InterPro" id="IPR015943">
    <property type="entry name" value="WD40/YVTN_repeat-like_dom_sf"/>
</dbReference>
<dbReference type="Gene3D" id="2.130.10.10">
    <property type="entry name" value="YVTN repeat-like/Quinoprotein amine dehydrogenase"/>
    <property type="match status" value="1"/>
</dbReference>
<dbReference type="SUPFAM" id="SSF50978">
    <property type="entry name" value="WD40 repeat-like"/>
    <property type="match status" value="1"/>
</dbReference>
<dbReference type="Proteomes" id="UP001295423">
    <property type="component" value="Unassembled WGS sequence"/>
</dbReference>
<dbReference type="EMBL" id="CAKOGP040000568">
    <property type="protein sequence ID" value="CAJ1936845.1"/>
    <property type="molecule type" value="Genomic_DNA"/>
</dbReference>
<keyword evidence="1" id="KW-0732">Signal</keyword>
<evidence type="ECO:0000313" key="2">
    <source>
        <dbReference type="EMBL" id="CAJ1936845.1"/>
    </source>
</evidence>
<organism evidence="2 3">
    <name type="scientific">Cylindrotheca closterium</name>
    <dbReference type="NCBI Taxonomy" id="2856"/>
    <lineage>
        <taxon>Eukaryota</taxon>
        <taxon>Sar</taxon>
        <taxon>Stramenopiles</taxon>
        <taxon>Ochrophyta</taxon>
        <taxon>Bacillariophyta</taxon>
        <taxon>Bacillariophyceae</taxon>
        <taxon>Bacillariophycidae</taxon>
        <taxon>Bacillariales</taxon>
        <taxon>Bacillariaceae</taxon>
        <taxon>Cylindrotheca</taxon>
    </lineage>
</organism>
<feature type="signal peptide" evidence="1">
    <location>
        <begin position="1"/>
        <end position="22"/>
    </location>
</feature>